<dbReference type="STRING" id="200361.A0A453LSZ0"/>
<dbReference type="InterPro" id="IPR011009">
    <property type="entry name" value="Kinase-like_dom_sf"/>
</dbReference>
<protein>
    <recommendedName>
        <fullName evidence="1">Protein kinase domain-containing protein</fullName>
    </recommendedName>
</protein>
<keyword evidence="3" id="KW-1185">Reference proteome</keyword>
<dbReference type="Gramene" id="AET5Gv20899800.1">
    <property type="protein sequence ID" value="AET5Gv20899800.1"/>
    <property type="gene ID" value="AET5Gv20899800"/>
</dbReference>
<evidence type="ECO:0000313" key="2">
    <source>
        <dbReference type="EnsemblPlants" id="AET5Gv20899800.1"/>
    </source>
</evidence>
<dbReference type="InterPro" id="IPR000719">
    <property type="entry name" value="Prot_kinase_dom"/>
</dbReference>
<accession>A0A453LSZ0</accession>
<dbReference type="Gene3D" id="1.10.510.10">
    <property type="entry name" value="Transferase(Phosphotransferase) domain 1"/>
    <property type="match status" value="1"/>
</dbReference>
<reference evidence="3" key="2">
    <citation type="journal article" date="2017" name="Nat. Plants">
        <title>The Aegilops tauschii genome reveals multiple impacts of transposons.</title>
        <authorList>
            <person name="Zhao G."/>
            <person name="Zou C."/>
            <person name="Li K."/>
            <person name="Wang K."/>
            <person name="Li T."/>
            <person name="Gao L."/>
            <person name="Zhang X."/>
            <person name="Wang H."/>
            <person name="Yang Z."/>
            <person name="Liu X."/>
            <person name="Jiang W."/>
            <person name="Mao L."/>
            <person name="Kong X."/>
            <person name="Jiao Y."/>
            <person name="Jia J."/>
        </authorList>
    </citation>
    <scope>NUCLEOTIDE SEQUENCE [LARGE SCALE GENOMIC DNA]</scope>
    <source>
        <strain evidence="3">cv. AL8/78</strain>
    </source>
</reference>
<feature type="domain" description="Protein kinase" evidence="1">
    <location>
        <begin position="1"/>
        <end position="61"/>
    </location>
</feature>
<reference evidence="2" key="3">
    <citation type="journal article" date="2017" name="Nature">
        <title>Genome sequence of the progenitor of the wheat D genome Aegilops tauschii.</title>
        <authorList>
            <person name="Luo M.C."/>
            <person name="Gu Y.Q."/>
            <person name="Puiu D."/>
            <person name="Wang H."/>
            <person name="Twardziok S.O."/>
            <person name="Deal K.R."/>
            <person name="Huo N."/>
            <person name="Zhu T."/>
            <person name="Wang L."/>
            <person name="Wang Y."/>
            <person name="McGuire P.E."/>
            <person name="Liu S."/>
            <person name="Long H."/>
            <person name="Ramasamy R.K."/>
            <person name="Rodriguez J.C."/>
            <person name="Van S.L."/>
            <person name="Yuan L."/>
            <person name="Wang Z."/>
            <person name="Xia Z."/>
            <person name="Xiao L."/>
            <person name="Anderson O.D."/>
            <person name="Ouyang S."/>
            <person name="Liang Y."/>
            <person name="Zimin A.V."/>
            <person name="Pertea G."/>
            <person name="Qi P."/>
            <person name="Bennetzen J.L."/>
            <person name="Dai X."/>
            <person name="Dawson M.W."/>
            <person name="Muller H.G."/>
            <person name="Kugler K."/>
            <person name="Rivarola-Duarte L."/>
            <person name="Spannagl M."/>
            <person name="Mayer K.F.X."/>
            <person name="Lu F.H."/>
            <person name="Bevan M.W."/>
            <person name="Leroy P."/>
            <person name="Li P."/>
            <person name="You F.M."/>
            <person name="Sun Q."/>
            <person name="Liu Z."/>
            <person name="Lyons E."/>
            <person name="Wicker T."/>
            <person name="Salzberg S.L."/>
            <person name="Devos K.M."/>
            <person name="Dvorak J."/>
        </authorList>
    </citation>
    <scope>NUCLEOTIDE SEQUENCE [LARGE SCALE GENOMIC DNA]</scope>
    <source>
        <strain evidence="2">cv. AL8/78</strain>
    </source>
</reference>
<reference evidence="2" key="5">
    <citation type="journal article" date="2021" name="G3 (Bethesda)">
        <title>Aegilops tauschii genome assembly Aet v5.0 features greater sequence contiguity and improved annotation.</title>
        <authorList>
            <person name="Wang L."/>
            <person name="Zhu T."/>
            <person name="Rodriguez J.C."/>
            <person name="Deal K.R."/>
            <person name="Dubcovsky J."/>
            <person name="McGuire P.E."/>
            <person name="Lux T."/>
            <person name="Spannagl M."/>
            <person name="Mayer K.F.X."/>
            <person name="Baldrich P."/>
            <person name="Meyers B.C."/>
            <person name="Huo N."/>
            <person name="Gu Y.Q."/>
            <person name="Zhou H."/>
            <person name="Devos K.M."/>
            <person name="Bennetzen J.L."/>
            <person name="Unver T."/>
            <person name="Budak H."/>
            <person name="Gulick P.J."/>
            <person name="Galiba G."/>
            <person name="Kalapos B."/>
            <person name="Nelson D.R."/>
            <person name="Li P."/>
            <person name="You F.M."/>
            <person name="Luo M.C."/>
            <person name="Dvorak J."/>
        </authorList>
    </citation>
    <scope>NUCLEOTIDE SEQUENCE [LARGE SCALE GENOMIC DNA]</scope>
    <source>
        <strain evidence="2">cv. AL8/78</strain>
    </source>
</reference>
<dbReference type="SUPFAM" id="SSF56112">
    <property type="entry name" value="Protein kinase-like (PK-like)"/>
    <property type="match status" value="1"/>
</dbReference>
<reference evidence="2" key="4">
    <citation type="submission" date="2019-03" db="UniProtKB">
        <authorList>
            <consortium name="EnsemblPlants"/>
        </authorList>
    </citation>
    <scope>IDENTIFICATION</scope>
</reference>
<organism evidence="2 3">
    <name type="scientific">Aegilops tauschii subsp. strangulata</name>
    <name type="common">Goatgrass</name>
    <dbReference type="NCBI Taxonomy" id="200361"/>
    <lineage>
        <taxon>Eukaryota</taxon>
        <taxon>Viridiplantae</taxon>
        <taxon>Streptophyta</taxon>
        <taxon>Embryophyta</taxon>
        <taxon>Tracheophyta</taxon>
        <taxon>Spermatophyta</taxon>
        <taxon>Magnoliopsida</taxon>
        <taxon>Liliopsida</taxon>
        <taxon>Poales</taxon>
        <taxon>Poaceae</taxon>
        <taxon>BOP clade</taxon>
        <taxon>Pooideae</taxon>
        <taxon>Triticodae</taxon>
        <taxon>Triticeae</taxon>
        <taxon>Triticinae</taxon>
        <taxon>Aegilops</taxon>
    </lineage>
</organism>
<dbReference type="GO" id="GO:0005524">
    <property type="term" value="F:ATP binding"/>
    <property type="evidence" value="ECO:0007669"/>
    <property type="project" value="InterPro"/>
</dbReference>
<proteinExistence type="predicted"/>
<name>A0A453LSZ0_AEGTS</name>
<evidence type="ECO:0000313" key="3">
    <source>
        <dbReference type="Proteomes" id="UP000015105"/>
    </source>
</evidence>
<dbReference type="EnsemblPlants" id="AET5Gv20899800.1">
    <property type="protein sequence ID" value="AET5Gv20899800.1"/>
    <property type="gene ID" value="AET5Gv20899800"/>
</dbReference>
<evidence type="ECO:0000259" key="1">
    <source>
        <dbReference type="PROSITE" id="PS50011"/>
    </source>
</evidence>
<dbReference type="PROSITE" id="PS50011">
    <property type="entry name" value="PROTEIN_KINASE_DOM"/>
    <property type="match status" value="1"/>
</dbReference>
<sequence length="61" mass="7145">MCHRKGVIHQDLKPENLYANNKESSPLKAIDFCLYVFFRPGMLSRQLMLKNIHLQLIILTC</sequence>
<dbReference type="GO" id="GO:0004672">
    <property type="term" value="F:protein kinase activity"/>
    <property type="evidence" value="ECO:0007669"/>
    <property type="project" value="InterPro"/>
</dbReference>
<reference evidence="3" key="1">
    <citation type="journal article" date="2014" name="Science">
        <title>Ancient hybridizations among the ancestral genomes of bread wheat.</title>
        <authorList>
            <consortium name="International Wheat Genome Sequencing Consortium,"/>
            <person name="Marcussen T."/>
            <person name="Sandve S.R."/>
            <person name="Heier L."/>
            <person name="Spannagl M."/>
            <person name="Pfeifer M."/>
            <person name="Jakobsen K.S."/>
            <person name="Wulff B.B."/>
            <person name="Steuernagel B."/>
            <person name="Mayer K.F."/>
            <person name="Olsen O.A."/>
        </authorList>
    </citation>
    <scope>NUCLEOTIDE SEQUENCE [LARGE SCALE GENOMIC DNA]</scope>
    <source>
        <strain evidence="3">cv. AL8/78</strain>
    </source>
</reference>
<dbReference type="Proteomes" id="UP000015105">
    <property type="component" value="Chromosome 5D"/>
</dbReference>
<dbReference type="AlphaFoldDB" id="A0A453LSZ0"/>